<dbReference type="AlphaFoldDB" id="A0A3D8S3W4"/>
<evidence type="ECO:0000313" key="9">
    <source>
        <dbReference type="Proteomes" id="UP000256328"/>
    </source>
</evidence>
<feature type="region of interest" description="Disordered" evidence="6">
    <location>
        <begin position="543"/>
        <end position="574"/>
    </location>
</feature>
<dbReference type="InterPro" id="IPR050493">
    <property type="entry name" value="FAD-dep_Monooxygenase_BioMet"/>
</dbReference>
<keyword evidence="9" id="KW-1185">Reference proteome</keyword>
<sequence length="704" mass="78476">MGSIESPLSTGVRVIVVGAGFAGLTAAIECHRKGHSVLVLESFPQLKLLGDIISFAPNSARIFQQWPGVDDKLDKIIHKSDGLQYKTWEGEDLFKQEWTAPQRALGKSYNGHRGEIHEIVYEHALQLGIDIRLGHKVEDYFESNTEAGVVANGERFTADVVLAADGVRSKGRTMVLGYEDKPKPSGYAIYRAWFDSAELAKDPDTAWMVNDGDKHVIWIGTDVHFIAASVKNGQDFCWVCTHKDDADIEESWEFKAAKADAYKVLHGWDPIVQKILDATPEPLIDWKLVYRDPLPTWISPHRRIALIGDAAHPFLPTSIQGASQAMEDGATIAVCLQKAGPDSVPDALASFEMLRYDRVRAAQKTGESTRDMWHRADWDEVRKHPESMSLKREPWLLGHDAEQHAEEHYAETVEALASFPDRRRRQSHGAGAVEQEGTGGTAGESECGVSTRAETRWRRARSYRKGMAWRLHRHVGVRTHLFPYQVTRIRLSLLHLGGPLFVLEAAPAADVKQRWAGCTKASSHGIAVVPSGESHVTHLIRTQSTLRHSHKPPSSLTQSSLLRPPLPRSLTLSRPHALTQPPVAPLRRIRSAVEDEMVPSRAWPPRGLLPDAVSAALVRPLFSPTPHDPPVMRPCSTWLHLLLVHRLLAHFSRCATDFPWCWFRRSAKHAAGGMPHGRTLDAPPQRHYEGKKDASAREAQHSPL</sequence>
<dbReference type="InterPro" id="IPR002938">
    <property type="entry name" value="FAD-bd"/>
</dbReference>
<dbReference type="Pfam" id="PF01494">
    <property type="entry name" value="FAD_binding_3"/>
    <property type="match status" value="1"/>
</dbReference>
<organism evidence="8 9">
    <name type="scientific">Coleophoma crateriformis</name>
    <dbReference type="NCBI Taxonomy" id="565419"/>
    <lineage>
        <taxon>Eukaryota</taxon>
        <taxon>Fungi</taxon>
        <taxon>Dikarya</taxon>
        <taxon>Ascomycota</taxon>
        <taxon>Pezizomycotina</taxon>
        <taxon>Leotiomycetes</taxon>
        <taxon>Helotiales</taxon>
        <taxon>Dermateaceae</taxon>
        <taxon>Coleophoma</taxon>
    </lineage>
</organism>
<feature type="compositionally biased region" description="Low complexity" evidence="6">
    <location>
        <begin position="552"/>
        <end position="574"/>
    </location>
</feature>
<dbReference type="SUPFAM" id="SSF51905">
    <property type="entry name" value="FAD/NAD(P)-binding domain"/>
    <property type="match status" value="1"/>
</dbReference>
<evidence type="ECO:0000256" key="5">
    <source>
        <dbReference type="ARBA" id="ARBA00023033"/>
    </source>
</evidence>
<keyword evidence="4" id="KW-0560">Oxidoreductase</keyword>
<dbReference type="InterPro" id="IPR036188">
    <property type="entry name" value="FAD/NAD-bd_sf"/>
</dbReference>
<dbReference type="Gene3D" id="3.50.50.60">
    <property type="entry name" value="FAD/NAD(P)-binding domain"/>
    <property type="match status" value="1"/>
</dbReference>
<feature type="region of interest" description="Disordered" evidence="6">
    <location>
        <begin position="421"/>
        <end position="451"/>
    </location>
</feature>
<dbReference type="PANTHER" id="PTHR13789">
    <property type="entry name" value="MONOOXYGENASE"/>
    <property type="match status" value="1"/>
</dbReference>
<evidence type="ECO:0000259" key="7">
    <source>
        <dbReference type="Pfam" id="PF01494"/>
    </source>
</evidence>
<dbReference type="Proteomes" id="UP000256328">
    <property type="component" value="Unassembled WGS sequence"/>
</dbReference>
<feature type="domain" description="FAD-binding" evidence="7">
    <location>
        <begin position="12"/>
        <end position="351"/>
    </location>
</feature>
<dbReference type="SUPFAM" id="SSF54373">
    <property type="entry name" value="FAD-linked reductases, C-terminal domain"/>
    <property type="match status" value="1"/>
</dbReference>
<dbReference type="EMBL" id="PDLN01000007">
    <property type="protein sequence ID" value="RDW80860.1"/>
    <property type="molecule type" value="Genomic_DNA"/>
</dbReference>
<feature type="region of interest" description="Disordered" evidence="6">
    <location>
        <begin position="671"/>
        <end position="704"/>
    </location>
</feature>
<gene>
    <name evidence="8" type="ORF">BP5796_05558</name>
</gene>
<comment type="similarity">
    <text evidence="1">Belongs to the paxM FAD-dependent monooxygenase family.</text>
</comment>
<dbReference type="PANTHER" id="PTHR13789:SF236">
    <property type="entry name" value="MONOOXYGENASE, PUTATIVE (AFU_ORTHOLOGUE AFUA_6G12060)-RELATED"/>
    <property type="match status" value="1"/>
</dbReference>
<accession>A0A3D8S3W4</accession>
<evidence type="ECO:0000256" key="6">
    <source>
        <dbReference type="SAM" id="MobiDB-lite"/>
    </source>
</evidence>
<keyword evidence="3" id="KW-0274">FAD</keyword>
<proteinExistence type="inferred from homology"/>
<comment type="caution">
    <text evidence="8">The sequence shown here is derived from an EMBL/GenBank/DDBJ whole genome shotgun (WGS) entry which is preliminary data.</text>
</comment>
<evidence type="ECO:0000256" key="1">
    <source>
        <dbReference type="ARBA" id="ARBA00007992"/>
    </source>
</evidence>
<evidence type="ECO:0000256" key="2">
    <source>
        <dbReference type="ARBA" id="ARBA00022630"/>
    </source>
</evidence>
<dbReference type="GO" id="GO:0071949">
    <property type="term" value="F:FAD binding"/>
    <property type="evidence" value="ECO:0007669"/>
    <property type="project" value="InterPro"/>
</dbReference>
<protein>
    <recommendedName>
        <fullName evidence="7">FAD-binding domain-containing protein</fullName>
    </recommendedName>
</protein>
<evidence type="ECO:0000313" key="8">
    <source>
        <dbReference type="EMBL" id="RDW80860.1"/>
    </source>
</evidence>
<name>A0A3D8S3W4_9HELO</name>
<keyword evidence="2" id="KW-0285">Flavoprotein</keyword>
<reference evidence="8 9" key="1">
    <citation type="journal article" date="2018" name="IMA Fungus">
        <title>IMA Genome-F 9: Draft genome sequence of Annulohypoxylon stygium, Aspergillus mulundensis, Berkeleyomyces basicola (syn. Thielaviopsis basicola), Ceratocystis smalleyi, two Cercospora beticola strains, Coleophoma cylindrospora, Fusarium fracticaudum, Phialophora cf. hyalina, and Morchella septimelata.</title>
        <authorList>
            <person name="Wingfield B.D."/>
            <person name="Bills G.F."/>
            <person name="Dong Y."/>
            <person name="Huang W."/>
            <person name="Nel W.J."/>
            <person name="Swalarsk-Parry B.S."/>
            <person name="Vaghefi N."/>
            <person name="Wilken P.M."/>
            <person name="An Z."/>
            <person name="de Beer Z.W."/>
            <person name="De Vos L."/>
            <person name="Chen L."/>
            <person name="Duong T.A."/>
            <person name="Gao Y."/>
            <person name="Hammerbacher A."/>
            <person name="Kikkert J.R."/>
            <person name="Li Y."/>
            <person name="Li H."/>
            <person name="Li K."/>
            <person name="Li Q."/>
            <person name="Liu X."/>
            <person name="Ma X."/>
            <person name="Naidoo K."/>
            <person name="Pethybridge S.J."/>
            <person name="Sun J."/>
            <person name="Steenkamp E.T."/>
            <person name="van der Nest M.A."/>
            <person name="van Wyk S."/>
            <person name="Wingfield M.J."/>
            <person name="Xiong C."/>
            <person name="Yue Q."/>
            <person name="Zhang X."/>
        </authorList>
    </citation>
    <scope>NUCLEOTIDE SEQUENCE [LARGE SCALE GENOMIC DNA]</scope>
    <source>
        <strain evidence="8 9">BP5796</strain>
    </source>
</reference>
<dbReference type="PRINTS" id="PR00420">
    <property type="entry name" value="RNGMNOXGNASE"/>
</dbReference>
<feature type="compositionally biased region" description="Basic and acidic residues" evidence="6">
    <location>
        <begin position="684"/>
        <end position="704"/>
    </location>
</feature>
<keyword evidence="5" id="KW-0503">Monooxygenase</keyword>
<evidence type="ECO:0000256" key="3">
    <source>
        <dbReference type="ARBA" id="ARBA00022827"/>
    </source>
</evidence>
<dbReference type="GO" id="GO:0004497">
    <property type="term" value="F:monooxygenase activity"/>
    <property type="evidence" value="ECO:0007669"/>
    <property type="project" value="UniProtKB-KW"/>
</dbReference>
<evidence type="ECO:0000256" key="4">
    <source>
        <dbReference type="ARBA" id="ARBA00023002"/>
    </source>
</evidence>
<dbReference type="OrthoDB" id="9993796at2759"/>